<evidence type="ECO:0000256" key="3">
    <source>
        <dbReference type="ARBA" id="ARBA00022643"/>
    </source>
</evidence>
<dbReference type="PROSITE" id="PS00197">
    <property type="entry name" value="2FE2S_FER_1"/>
    <property type="match status" value="1"/>
</dbReference>
<dbReference type="InterPro" id="IPR017927">
    <property type="entry name" value="FAD-bd_FR_type"/>
</dbReference>
<feature type="domain" description="FAD-binding FR-type" evidence="10">
    <location>
        <begin position="4"/>
        <end position="108"/>
    </location>
</feature>
<dbReference type="InterPro" id="IPR006058">
    <property type="entry name" value="2Fe2S_fd_BS"/>
</dbReference>
<name>A0A0M0ELM4_KOMEU</name>
<dbReference type="Gene3D" id="3.10.20.30">
    <property type="match status" value="1"/>
</dbReference>
<dbReference type="Proteomes" id="UP000037566">
    <property type="component" value="Unassembled WGS sequence"/>
</dbReference>
<gene>
    <name evidence="11" type="primary">pobB</name>
    <name evidence="11" type="ORF">KOEU_05280</name>
</gene>
<dbReference type="PANTHER" id="PTHR30212">
    <property type="entry name" value="PROTEIN YIIM"/>
    <property type="match status" value="1"/>
</dbReference>
<evidence type="ECO:0000256" key="4">
    <source>
        <dbReference type="ARBA" id="ARBA00022714"/>
    </source>
</evidence>
<dbReference type="InterPro" id="IPR012675">
    <property type="entry name" value="Beta-grasp_dom_sf"/>
</dbReference>
<accession>A0A0M0ELM4</accession>
<evidence type="ECO:0000256" key="1">
    <source>
        <dbReference type="ARBA" id="ARBA00001917"/>
    </source>
</evidence>
<dbReference type="PROSITE" id="PS51384">
    <property type="entry name" value="FAD_FR"/>
    <property type="match status" value="1"/>
</dbReference>
<dbReference type="Pfam" id="PF00111">
    <property type="entry name" value="Fer2"/>
    <property type="match status" value="1"/>
</dbReference>
<dbReference type="EC" id="1.-.-.-" evidence="11"/>
<dbReference type="CDD" id="cd00207">
    <property type="entry name" value="fer2"/>
    <property type="match status" value="1"/>
</dbReference>
<evidence type="ECO:0000259" key="10">
    <source>
        <dbReference type="PROSITE" id="PS51384"/>
    </source>
</evidence>
<reference evidence="11" key="1">
    <citation type="submission" date="2015-08" db="EMBL/GenBank/DDBJ databases">
        <title>Draft genome sequence of Komagataeibacter europaeus CECT 8546 a cellulose producer strain from vinegar produced by the traditional method.</title>
        <authorList>
            <person name="Poehlein A."/>
            <person name="Valera M.J."/>
            <person name="Haack F.S."/>
            <person name="Mas A."/>
            <person name="Daniel R."/>
            <person name="Streit W.R."/>
            <person name="Mateo E."/>
        </authorList>
    </citation>
    <scope>NUCLEOTIDE SEQUENCE [LARGE SCALE GENOMIC DNA]</scope>
    <source>
        <strain evidence="11">CECT 8546</strain>
    </source>
</reference>
<dbReference type="Gene3D" id="3.40.50.80">
    <property type="entry name" value="Nucleotide-binding domain of ferredoxin-NADP reductase (FNR) module"/>
    <property type="match status" value="1"/>
</dbReference>
<evidence type="ECO:0000313" key="11">
    <source>
        <dbReference type="EMBL" id="KON65841.1"/>
    </source>
</evidence>
<dbReference type="GO" id="GO:0046872">
    <property type="term" value="F:metal ion binding"/>
    <property type="evidence" value="ECO:0007669"/>
    <property type="project" value="UniProtKB-KW"/>
</dbReference>
<evidence type="ECO:0000256" key="6">
    <source>
        <dbReference type="ARBA" id="ARBA00023002"/>
    </source>
</evidence>
<evidence type="ECO:0000256" key="7">
    <source>
        <dbReference type="ARBA" id="ARBA00023004"/>
    </source>
</evidence>
<dbReference type="InterPro" id="IPR036010">
    <property type="entry name" value="2Fe-2S_ferredoxin-like_sf"/>
</dbReference>
<dbReference type="AlphaFoldDB" id="A0A0M0ELM4"/>
<feature type="domain" description="2Fe-2S ferredoxin-type" evidence="9">
    <location>
        <begin position="232"/>
        <end position="317"/>
    </location>
</feature>
<dbReference type="SUPFAM" id="SSF63380">
    <property type="entry name" value="Riboflavin synthase domain-like"/>
    <property type="match status" value="1"/>
</dbReference>
<dbReference type="InterPro" id="IPR017938">
    <property type="entry name" value="Riboflavin_synthase-like_b-brl"/>
</dbReference>
<dbReference type="SUPFAM" id="SSF52343">
    <property type="entry name" value="Ferredoxin reductase-like, C-terminal NADP-linked domain"/>
    <property type="match status" value="1"/>
</dbReference>
<dbReference type="OrthoDB" id="9792185at2"/>
<dbReference type="CDD" id="cd06185">
    <property type="entry name" value="PDR_like"/>
    <property type="match status" value="1"/>
</dbReference>
<dbReference type="Pfam" id="PF22290">
    <property type="entry name" value="DmmA-like_N"/>
    <property type="match status" value="1"/>
</dbReference>
<dbReference type="Gene3D" id="2.40.30.10">
    <property type="entry name" value="Translation factors"/>
    <property type="match status" value="1"/>
</dbReference>
<dbReference type="GO" id="GO:0051213">
    <property type="term" value="F:dioxygenase activity"/>
    <property type="evidence" value="ECO:0007669"/>
    <property type="project" value="UniProtKB-KW"/>
</dbReference>
<comment type="cofactor">
    <cofactor evidence="1">
        <name>FMN</name>
        <dbReference type="ChEBI" id="CHEBI:58210"/>
    </cofactor>
</comment>
<dbReference type="GO" id="GO:0051537">
    <property type="term" value="F:2 iron, 2 sulfur cluster binding"/>
    <property type="evidence" value="ECO:0007669"/>
    <property type="project" value="UniProtKB-KW"/>
</dbReference>
<dbReference type="EMBL" id="LHUQ01000002">
    <property type="protein sequence ID" value="KON65841.1"/>
    <property type="molecule type" value="Genomic_DNA"/>
</dbReference>
<evidence type="ECO:0000313" key="12">
    <source>
        <dbReference type="Proteomes" id="UP000037566"/>
    </source>
</evidence>
<proteinExistence type="predicted"/>
<dbReference type="PRINTS" id="PR00409">
    <property type="entry name" value="PHDIOXRDTASE"/>
</dbReference>
<organism evidence="11 12">
    <name type="scientific">Komagataeibacter europaeus</name>
    <name type="common">Gluconacetobacter europaeus</name>
    <dbReference type="NCBI Taxonomy" id="33995"/>
    <lineage>
        <taxon>Bacteria</taxon>
        <taxon>Pseudomonadati</taxon>
        <taxon>Pseudomonadota</taxon>
        <taxon>Alphaproteobacteria</taxon>
        <taxon>Acetobacterales</taxon>
        <taxon>Acetobacteraceae</taxon>
        <taxon>Komagataeibacter</taxon>
    </lineage>
</organism>
<dbReference type="InterPro" id="IPR054582">
    <property type="entry name" value="DmmA-like_N"/>
</dbReference>
<dbReference type="InterPro" id="IPR052353">
    <property type="entry name" value="Benzoxazolinone_Detox_Enz"/>
</dbReference>
<comment type="caution">
    <text evidence="11">The sequence shown here is derived from an EMBL/GenBank/DDBJ whole genome shotgun (WGS) entry which is preliminary data.</text>
</comment>
<dbReference type="PROSITE" id="PS51085">
    <property type="entry name" value="2FE2S_FER_2"/>
    <property type="match status" value="1"/>
</dbReference>
<sequence length="317" mass="34706">MDSISGYHATLSSIDVLSPDLRRFVISAREGAFPAISPGSNGVFAFGNKDRIWKNAYSIVERSDDGRSLHIIVRRAASSRGGSRFLYEHGKVGLDISVTGLSNRFPIVKTAQRHILVSAGIGITPFLSYMDMMQKNGVDFSLHHYVRPAEKAAFNALLSSYDPSKIIFHEGRDGAVGTLHTILANEPVTSHLYVCGPDSFMEWVREMATDVGYVPSKIHYERFVSPSGGRVFDVVLARSGKTITVQAEETLLEALEGAGIQAPCMCRGGACGMCRVAVLEGEAEHRDHVLTESEREEGKAILTCVSRARSRFLKLDL</sequence>
<keyword evidence="2" id="KW-0285">Flavoprotein</keyword>
<dbReference type="PATRIC" id="fig|33995.3.peg.584"/>
<keyword evidence="7" id="KW-0408">Iron</keyword>
<dbReference type="InterPro" id="IPR039261">
    <property type="entry name" value="FNR_nucleotide-bd"/>
</dbReference>
<keyword evidence="11" id="KW-0223">Dioxygenase</keyword>
<evidence type="ECO:0000256" key="5">
    <source>
        <dbReference type="ARBA" id="ARBA00022723"/>
    </source>
</evidence>
<evidence type="ECO:0000259" key="9">
    <source>
        <dbReference type="PROSITE" id="PS51085"/>
    </source>
</evidence>
<protein>
    <submittedName>
        <fullName evidence="11">Phenoxybenzoate dioxygenase subunit beta</fullName>
        <ecNumber evidence="11">1.-.-.-</ecNumber>
    </submittedName>
</protein>
<dbReference type="InterPro" id="IPR001041">
    <property type="entry name" value="2Fe-2S_ferredoxin-type"/>
</dbReference>
<keyword evidence="8" id="KW-0411">Iron-sulfur</keyword>
<evidence type="ECO:0000256" key="2">
    <source>
        <dbReference type="ARBA" id="ARBA00022630"/>
    </source>
</evidence>
<dbReference type="PANTHER" id="PTHR30212:SF2">
    <property type="entry name" value="PROTEIN YIIM"/>
    <property type="match status" value="1"/>
</dbReference>
<dbReference type="RefSeq" id="WP_053322929.1">
    <property type="nucleotide sequence ID" value="NZ_LHUQ01000002.1"/>
</dbReference>
<keyword evidence="5" id="KW-0479">Metal-binding</keyword>
<dbReference type="STRING" id="33995.KOEU_05280"/>
<keyword evidence="6 11" id="KW-0560">Oxidoreductase</keyword>
<keyword evidence="4" id="KW-0001">2Fe-2S</keyword>
<keyword evidence="12" id="KW-1185">Reference proteome</keyword>
<keyword evidence="3" id="KW-0288">FMN</keyword>
<dbReference type="SUPFAM" id="SSF54292">
    <property type="entry name" value="2Fe-2S ferredoxin-like"/>
    <property type="match status" value="1"/>
</dbReference>
<evidence type="ECO:0000256" key="8">
    <source>
        <dbReference type="ARBA" id="ARBA00023014"/>
    </source>
</evidence>